<dbReference type="InterPro" id="IPR051459">
    <property type="entry name" value="Cytochrome_c-type_DH"/>
</dbReference>
<evidence type="ECO:0000256" key="4">
    <source>
        <dbReference type="PROSITE-ProRule" id="PRU00433"/>
    </source>
</evidence>
<feature type="domain" description="Cytochrome c" evidence="5">
    <location>
        <begin position="186"/>
        <end position="292"/>
    </location>
</feature>
<dbReference type="PANTHER" id="PTHR35008">
    <property type="entry name" value="BLL4482 PROTEIN-RELATED"/>
    <property type="match status" value="1"/>
</dbReference>
<evidence type="ECO:0000259" key="5">
    <source>
        <dbReference type="PROSITE" id="PS51007"/>
    </source>
</evidence>
<dbReference type="OrthoDB" id="9811281at2"/>
<dbReference type="GO" id="GO:0046872">
    <property type="term" value="F:metal ion binding"/>
    <property type="evidence" value="ECO:0007669"/>
    <property type="project" value="UniProtKB-KW"/>
</dbReference>
<keyword evidence="3 4" id="KW-0408">Iron</keyword>
<dbReference type="GO" id="GO:0009055">
    <property type="term" value="F:electron transfer activity"/>
    <property type="evidence" value="ECO:0007669"/>
    <property type="project" value="InterPro"/>
</dbReference>
<accession>A0A1I1EGD1</accession>
<dbReference type="Pfam" id="PF00034">
    <property type="entry name" value="Cytochrom_C"/>
    <property type="match status" value="1"/>
</dbReference>
<keyword evidence="2 4" id="KW-0479">Metal-binding</keyword>
<gene>
    <name evidence="6" type="ORF">SAMN04488094_101735</name>
</gene>
<evidence type="ECO:0000256" key="3">
    <source>
        <dbReference type="ARBA" id="ARBA00023004"/>
    </source>
</evidence>
<dbReference type="RefSeq" id="WP_093359279.1">
    <property type="nucleotide sequence ID" value="NZ_FOLG01000001.1"/>
</dbReference>
<feature type="domain" description="Cytochrome c" evidence="5">
    <location>
        <begin position="38"/>
        <end position="146"/>
    </location>
</feature>
<evidence type="ECO:0000256" key="1">
    <source>
        <dbReference type="ARBA" id="ARBA00022617"/>
    </source>
</evidence>
<dbReference type="SUPFAM" id="SSF46626">
    <property type="entry name" value="Cytochrome c"/>
    <property type="match status" value="2"/>
</dbReference>
<dbReference type="EMBL" id="FOLG01000001">
    <property type="protein sequence ID" value="SFB84408.1"/>
    <property type="molecule type" value="Genomic_DNA"/>
</dbReference>
<reference evidence="6 7" key="1">
    <citation type="submission" date="2016-10" db="EMBL/GenBank/DDBJ databases">
        <authorList>
            <person name="de Groot N.N."/>
        </authorList>
    </citation>
    <scope>NUCLEOTIDE SEQUENCE [LARGE SCALE GENOMIC DNA]</scope>
    <source>
        <strain evidence="6 7">DSM 19548</strain>
    </source>
</reference>
<name>A0A1I1EGD1_9RHOB</name>
<evidence type="ECO:0000313" key="6">
    <source>
        <dbReference type="EMBL" id="SFB84408.1"/>
    </source>
</evidence>
<dbReference type="Gene3D" id="1.10.760.10">
    <property type="entry name" value="Cytochrome c-like domain"/>
    <property type="match status" value="2"/>
</dbReference>
<dbReference type="STRING" id="441112.SAMN04488094_101735"/>
<organism evidence="6 7">
    <name type="scientific">Tropicimonas isoalkanivorans</name>
    <dbReference type="NCBI Taxonomy" id="441112"/>
    <lineage>
        <taxon>Bacteria</taxon>
        <taxon>Pseudomonadati</taxon>
        <taxon>Pseudomonadota</taxon>
        <taxon>Alphaproteobacteria</taxon>
        <taxon>Rhodobacterales</taxon>
        <taxon>Roseobacteraceae</taxon>
        <taxon>Tropicimonas</taxon>
    </lineage>
</organism>
<dbReference type="GO" id="GO:0020037">
    <property type="term" value="F:heme binding"/>
    <property type="evidence" value="ECO:0007669"/>
    <property type="project" value="InterPro"/>
</dbReference>
<keyword evidence="7" id="KW-1185">Reference proteome</keyword>
<dbReference type="InterPro" id="IPR009056">
    <property type="entry name" value="Cyt_c-like_dom"/>
</dbReference>
<dbReference type="InterPro" id="IPR036909">
    <property type="entry name" value="Cyt_c-like_dom_sf"/>
</dbReference>
<evidence type="ECO:0000313" key="7">
    <source>
        <dbReference type="Proteomes" id="UP000198728"/>
    </source>
</evidence>
<evidence type="ECO:0000256" key="2">
    <source>
        <dbReference type="ARBA" id="ARBA00022723"/>
    </source>
</evidence>
<dbReference type="PROSITE" id="PS51007">
    <property type="entry name" value="CYTC"/>
    <property type="match status" value="2"/>
</dbReference>
<protein>
    <submittedName>
        <fullName evidence="6">Cytochrome c, mono-and diheme variants</fullName>
    </submittedName>
</protein>
<sequence length="295" mass="31294">MGRFLTILVIVAVLLGAGGLWLTRPKPLPESAVAGLEGDPAAGRQVFLAAGCAACHAKAGAEGQEAPEMSGGRRLATAYGTFVAPNISPDAEAGIGAYTLAGLASVLKRGVTPEGKHLYPVMPYATYARMRVQDIADLKAYLDTLPAVETPAAASEVAFPYSLRSLVGFWKWRYLDTAFVGAAPSPQMERGRYLVEALGHCAECHTPRDRFGGLDRSRWMAGAPNPVGTGEVPNITPAAIDWSRSEMVWYLQSGFTPSHEEVAGEMEPIIAGLGQLPEEDREAIAVYLAGLAPVE</sequence>
<dbReference type="AlphaFoldDB" id="A0A1I1EGD1"/>
<dbReference type="Proteomes" id="UP000198728">
    <property type="component" value="Unassembled WGS sequence"/>
</dbReference>
<dbReference type="PANTHER" id="PTHR35008:SF8">
    <property type="entry name" value="ALCOHOL DEHYDROGENASE CYTOCHROME C SUBUNIT"/>
    <property type="match status" value="1"/>
</dbReference>
<keyword evidence="1 4" id="KW-0349">Heme</keyword>
<proteinExistence type="predicted"/>